<protein>
    <submittedName>
        <fullName evidence="4">Acyl-CoA dehydrogenase family protein</fullName>
    </submittedName>
</protein>
<reference evidence="4 5" key="1">
    <citation type="submission" date="2024-04" db="EMBL/GenBank/DDBJ databases">
        <title>Isolation of an actinomycete strain from pig manure.</title>
        <authorList>
            <person name="Gong T."/>
            <person name="Yu Z."/>
            <person name="An M."/>
            <person name="Wei C."/>
            <person name="Yang W."/>
            <person name="Liu L."/>
        </authorList>
    </citation>
    <scope>NUCLEOTIDE SEQUENCE [LARGE SCALE GENOMIC DNA]</scope>
    <source>
        <strain evidence="4 5">ZF39</strain>
    </source>
</reference>
<dbReference type="SUPFAM" id="SSF47203">
    <property type="entry name" value="Acyl-CoA dehydrogenase C-terminal domain-like"/>
    <property type="match status" value="1"/>
</dbReference>
<dbReference type="EMBL" id="CP154795">
    <property type="protein sequence ID" value="XAN07781.1"/>
    <property type="molecule type" value="Genomic_DNA"/>
</dbReference>
<accession>A0ABZ3FP05</accession>
<dbReference type="InterPro" id="IPR036250">
    <property type="entry name" value="AcylCo_DH-like_C"/>
</dbReference>
<dbReference type="InterPro" id="IPR046373">
    <property type="entry name" value="Acyl-CoA_Oxase/DH_mid-dom_sf"/>
</dbReference>
<name>A0ABZ3FP05_9ACTN</name>
<evidence type="ECO:0000256" key="1">
    <source>
        <dbReference type="ARBA" id="ARBA00023002"/>
    </source>
</evidence>
<dbReference type="RefSeq" id="WP_425309239.1">
    <property type="nucleotide sequence ID" value="NZ_CP154795.1"/>
</dbReference>
<feature type="domain" description="Acyl-CoA dehydrogenase C-terminal" evidence="3">
    <location>
        <begin position="265"/>
        <end position="391"/>
    </location>
</feature>
<dbReference type="InterPro" id="IPR050741">
    <property type="entry name" value="Acyl-CoA_dehydrogenase"/>
</dbReference>
<gene>
    <name evidence="4" type="ORF">AADG42_10855</name>
</gene>
<dbReference type="PIRSF" id="PIRSF016578">
    <property type="entry name" value="HsaA"/>
    <property type="match status" value="1"/>
</dbReference>
<organism evidence="4 5">
    <name type="scientific">Ammonicoccus fulvus</name>
    <dbReference type="NCBI Taxonomy" id="3138240"/>
    <lineage>
        <taxon>Bacteria</taxon>
        <taxon>Bacillati</taxon>
        <taxon>Actinomycetota</taxon>
        <taxon>Actinomycetes</taxon>
        <taxon>Propionibacteriales</taxon>
        <taxon>Propionibacteriaceae</taxon>
        <taxon>Ammonicoccus</taxon>
    </lineage>
</organism>
<dbReference type="Proteomes" id="UP001442841">
    <property type="component" value="Chromosome"/>
</dbReference>
<dbReference type="InterPro" id="IPR037069">
    <property type="entry name" value="AcylCoA_DH/ox_N_sf"/>
</dbReference>
<evidence type="ECO:0000256" key="2">
    <source>
        <dbReference type="SAM" id="MobiDB-lite"/>
    </source>
</evidence>
<dbReference type="InterPro" id="IPR009100">
    <property type="entry name" value="AcylCoA_DH/oxidase_NM_dom_sf"/>
</dbReference>
<keyword evidence="1" id="KW-0560">Oxidoreductase</keyword>
<dbReference type="Gene3D" id="1.20.140.10">
    <property type="entry name" value="Butyryl-CoA Dehydrogenase, subunit A, domain 3"/>
    <property type="match status" value="1"/>
</dbReference>
<keyword evidence="5" id="KW-1185">Reference proteome</keyword>
<dbReference type="PANTHER" id="PTHR48083">
    <property type="entry name" value="MEDIUM-CHAIN SPECIFIC ACYL-COA DEHYDROGENASE, MITOCHONDRIAL-RELATED"/>
    <property type="match status" value="1"/>
</dbReference>
<dbReference type="Gene3D" id="1.10.540.10">
    <property type="entry name" value="Acyl-CoA dehydrogenase/oxidase, N-terminal domain"/>
    <property type="match status" value="1"/>
</dbReference>
<evidence type="ECO:0000313" key="4">
    <source>
        <dbReference type="EMBL" id="XAN07781.1"/>
    </source>
</evidence>
<dbReference type="InterPro" id="IPR013107">
    <property type="entry name" value="Acyl-CoA_DH_C"/>
</dbReference>
<evidence type="ECO:0000259" key="3">
    <source>
        <dbReference type="Pfam" id="PF08028"/>
    </source>
</evidence>
<proteinExistence type="predicted"/>
<dbReference type="Gene3D" id="2.40.110.10">
    <property type="entry name" value="Butyryl-CoA Dehydrogenase, subunit A, domain 2"/>
    <property type="match status" value="1"/>
</dbReference>
<dbReference type="SUPFAM" id="SSF56645">
    <property type="entry name" value="Acyl-CoA dehydrogenase NM domain-like"/>
    <property type="match status" value="1"/>
</dbReference>
<evidence type="ECO:0000313" key="5">
    <source>
        <dbReference type="Proteomes" id="UP001442841"/>
    </source>
</evidence>
<dbReference type="Pfam" id="PF08028">
    <property type="entry name" value="Acyl-CoA_dh_2"/>
    <property type="match status" value="1"/>
</dbReference>
<dbReference type="PANTHER" id="PTHR48083:SF19">
    <property type="entry name" value="FLAVIN-DEPENDENT MONOOXYGENASE, OXYGENASE SUBUNIT HSAA"/>
    <property type="match status" value="1"/>
</dbReference>
<sequence length="417" mass="45310">MNRKAEMSENQSTAGANFRKGGTSEHQQRVLDVLDGLGAEAVESEKIGRLTDETARLLRESQALRLLGNTDFGGFEAHPVEFIQAAHKIGAVAPSAAWVTGVVGVHAFEFGQCSPELQADIWGPNGENPDVWTASPYAPQGVGKRVDGGYLLSGHWTFSTGCDHSDWFIFGGFVADENGEKLDPPVTKHFVLPTSDGEILHDSWQVMGLGGTGSKDVVLKDVFIPEYRAIDAAKMAGGEYARQYVPEKNYFRIPQGAMFFSAIHAGTLGIAQGVVDRFEEYTSTRVNPKLGKMAAESPFQTRALGMIRADIAASKAHIISAVNEYVDHVMRGGEVRPLEDSVQLVNIGVRATKRAYNAAFEAYQRAGGNAARLDNPLQRFWRDLCVGMGHVCNVDEPAYQDAGLVAVGHEPVNYRRG</sequence>
<feature type="region of interest" description="Disordered" evidence="2">
    <location>
        <begin position="1"/>
        <end position="25"/>
    </location>
</feature>